<gene>
    <name evidence="2" type="ORF">PXEA_LOCUS19838</name>
</gene>
<evidence type="ECO:0000313" key="2">
    <source>
        <dbReference type="EMBL" id="VEL26398.1"/>
    </source>
</evidence>
<protein>
    <submittedName>
        <fullName evidence="2">Uncharacterized protein</fullName>
    </submittedName>
</protein>
<comment type="caution">
    <text evidence="2">The sequence shown here is derived from an EMBL/GenBank/DDBJ whole genome shotgun (WGS) entry which is preliminary data.</text>
</comment>
<accession>A0A448X2D6</accession>
<feature type="compositionally biased region" description="Polar residues" evidence="1">
    <location>
        <begin position="229"/>
        <end position="238"/>
    </location>
</feature>
<organism evidence="2 3">
    <name type="scientific">Protopolystoma xenopodis</name>
    <dbReference type="NCBI Taxonomy" id="117903"/>
    <lineage>
        <taxon>Eukaryota</taxon>
        <taxon>Metazoa</taxon>
        <taxon>Spiralia</taxon>
        <taxon>Lophotrochozoa</taxon>
        <taxon>Platyhelminthes</taxon>
        <taxon>Monogenea</taxon>
        <taxon>Polyopisthocotylea</taxon>
        <taxon>Polystomatidea</taxon>
        <taxon>Polystomatidae</taxon>
        <taxon>Protopolystoma</taxon>
    </lineage>
</organism>
<feature type="compositionally biased region" description="Basic and acidic residues" evidence="1">
    <location>
        <begin position="294"/>
        <end position="314"/>
    </location>
</feature>
<keyword evidence="3" id="KW-1185">Reference proteome</keyword>
<feature type="region of interest" description="Disordered" evidence="1">
    <location>
        <begin position="1"/>
        <end position="35"/>
    </location>
</feature>
<dbReference type="Proteomes" id="UP000784294">
    <property type="component" value="Unassembled WGS sequence"/>
</dbReference>
<feature type="compositionally biased region" description="Basic and acidic residues" evidence="1">
    <location>
        <begin position="1"/>
        <end position="12"/>
    </location>
</feature>
<feature type="compositionally biased region" description="Low complexity" evidence="1">
    <location>
        <begin position="210"/>
        <end position="223"/>
    </location>
</feature>
<name>A0A448X2D6_9PLAT</name>
<evidence type="ECO:0000313" key="3">
    <source>
        <dbReference type="Proteomes" id="UP000784294"/>
    </source>
</evidence>
<sequence>MASARQQHDPPDAGKYTPARTSKLAAGEDASSCRKPMRCLTEVDKNLAFRPDIPELGDEDECGRFELVKAGETIGPEGPGGSSLYSLMNGFLTEESLGGSAGTEAQGGGEPVNLVGLGSSSELEAAVETSLLGFGKSKSRVSSRGFLNAAGEFTPPRLGKHTLVDHSNWSPGASALLPGWLMTTDPRQARLGSAPWAWPWPWSFAGQGPGPDSSSGPVPVSGSRLASVRGSSTPTSQARPLYSSVERTTGSAMLGRSQRRSIQTETAGPTSAVVYEEMRSTSGLTKRLAVATGRRPETGRRHEGGVEAGQKSEEAMPDVAQTCTDRLMQEPGRADTVSLQEGKVKQRLLWPWPGQTRGASMQVGPHPEKMLIQLRLQSAPQSAFIWTKRKRIKASSCGHARV</sequence>
<reference evidence="2" key="1">
    <citation type="submission" date="2018-11" db="EMBL/GenBank/DDBJ databases">
        <authorList>
            <consortium name="Pathogen Informatics"/>
        </authorList>
    </citation>
    <scope>NUCLEOTIDE SEQUENCE</scope>
</reference>
<dbReference type="EMBL" id="CAAALY010079980">
    <property type="protein sequence ID" value="VEL26398.1"/>
    <property type="molecule type" value="Genomic_DNA"/>
</dbReference>
<feature type="region of interest" description="Disordered" evidence="1">
    <location>
        <begin position="291"/>
        <end position="317"/>
    </location>
</feature>
<evidence type="ECO:0000256" key="1">
    <source>
        <dbReference type="SAM" id="MobiDB-lite"/>
    </source>
</evidence>
<dbReference type="AlphaFoldDB" id="A0A448X2D6"/>
<feature type="region of interest" description="Disordered" evidence="1">
    <location>
        <begin position="203"/>
        <end position="268"/>
    </location>
</feature>
<proteinExistence type="predicted"/>